<dbReference type="Proteomes" id="UP000265663">
    <property type="component" value="Unassembled WGS sequence"/>
</dbReference>
<evidence type="ECO:0000256" key="6">
    <source>
        <dbReference type="SAM" id="MobiDB-lite"/>
    </source>
</evidence>
<evidence type="ECO:0000313" key="10">
    <source>
        <dbReference type="Proteomes" id="UP000265663"/>
    </source>
</evidence>
<feature type="compositionally biased region" description="Polar residues" evidence="6">
    <location>
        <begin position="308"/>
        <end position="321"/>
    </location>
</feature>
<evidence type="ECO:0000313" key="9">
    <source>
        <dbReference type="EMBL" id="RMZ72390.1"/>
    </source>
</evidence>
<reference evidence="9 10" key="1">
    <citation type="journal article" date="2014" name="PLoS ONE">
        <title>De novo Genome Assembly of the Fungal Plant Pathogen Pyrenophora semeniperda.</title>
        <authorList>
            <person name="Soliai M.M."/>
            <person name="Meyer S.E."/>
            <person name="Udall J.A."/>
            <person name="Elzinga D.E."/>
            <person name="Hermansen R.A."/>
            <person name="Bodily P.M."/>
            <person name="Hart A.A."/>
            <person name="Coleman C.E."/>
        </authorList>
    </citation>
    <scope>NUCLEOTIDE SEQUENCE [LARGE SCALE GENOMIC DNA]</scope>
    <source>
        <strain evidence="9 10">CCB06</strain>
        <tissue evidence="9">Mycelium</tissue>
    </source>
</reference>
<keyword evidence="10" id="KW-1185">Reference proteome</keyword>
<keyword evidence="2 7" id="KW-0812">Transmembrane</keyword>
<accession>A0A3M7MDA8</accession>
<feature type="transmembrane region" description="Helical" evidence="7">
    <location>
        <begin position="187"/>
        <end position="207"/>
    </location>
</feature>
<dbReference type="Pfam" id="PF20684">
    <property type="entry name" value="Fung_rhodopsin"/>
    <property type="match status" value="1"/>
</dbReference>
<feature type="domain" description="Rhodopsin" evidence="8">
    <location>
        <begin position="121"/>
        <end position="213"/>
    </location>
</feature>
<evidence type="ECO:0000256" key="4">
    <source>
        <dbReference type="ARBA" id="ARBA00023136"/>
    </source>
</evidence>
<dbReference type="InterPro" id="IPR052337">
    <property type="entry name" value="SAT4-like"/>
</dbReference>
<gene>
    <name evidence="9" type="ORF">GMOD_00010253</name>
</gene>
<feature type="compositionally biased region" description="Basic and acidic residues" evidence="6">
    <location>
        <begin position="279"/>
        <end position="295"/>
    </location>
</feature>
<comment type="similarity">
    <text evidence="5">Belongs to the SAT4 family.</text>
</comment>
<dbReference type="PANTHER" id="PTHR33048:SF155">
    <property type="entry name" value="INTEGRAL MEMBRANE PROTEIN"/>
    <property type="match status" value="1"/>
</dbReference>
<dbReference type="PANTHER" id="PTHR33048">
    <property type="entry name" value="PTH11-LIKE INTEGRAL MEMBRANE PROTEIN (AFU_ORTHOLOGUE AFUA_5G11245)"/>
    <property type="match status" value="1"/>
</dbReference>
<dbReference type="AlphaFoldDB" id="A0A3M7MDA8"/>
<sequence>MSASSQQLLQDDKAHENKGPAILATCSSLTAVATLFVAARLYVRVSILSRVGLDDWLIVISLTKDLSMVLDGWVFNGSVRVRRYPLRTVHSHSVAVGLFGEGDLLEPLGAGKLCHRSRYKAISAAVDLYLALYPALVLYRLRINRRKKIALSIALGLGSVAGAVAIYKSTRLPALASPDFTYDSAGITVWTSIEGNAIIIAACIPTLQPLLDRLLKRRIFGSTDNYQKQADYQGHVTPRVELATIGSRSRTNPKTKGKMGISDTTIGRDSEEEILNSEEPQRHSEDEEVGGRGERQSVAGQNGGILRTQRTTVTYEDSPLSSAGKLVKEREINDS</sequence>
<protein>
    <submittedName>
        <fullName evidence="9">Integral membrane</fullName>
    </submittedName>
</protein>
<dbReference type="InterPro" id="IPR049326">
    <property type="entry name" value="Rhodopsin_dom_fungi"/>
</dbReference>
<proteinExistence type="inferred from homology"/>
<evidence type="ECO:0000256" key="1">
    <source>
        <dbReference type="ARBA" id="ARBA00004141"/>
    </source>
</evidence>
<evidence type="ECO:0000259" key="8">
    <source>
        <dbReference type="Pfam" id="PF20684"/>
    </source>
</evidence>
<dbReference type="GO" id="GO:0016020">
    <property type="term" value="C:membrane"/>
    <property type="evidence" value="ECO:0007669"/>
    <property type="project" value="UniProtKB-SubCell"/>
</dbReference>
<feature type="transmembrane region" description="Helical" evidence="7">
    <location>
        <begin position="20"/>
        <end position="43"/>
    </location>
</feature>
<evidence type="ECO:0000256" key="3">
    <source>
        <dbReference type="ARBA" id="ARBA00022989"/>
    </source>
</evidence>
<name>A0A3M7MDA8_9PLEO</name>
<evidence type="ECO:0000256" key="2">
    <source>
        <dbReference type="ARBA" id="ARBA00022692"/>
    </source>
</evidence>
<feature type="compositionally biased region" description="Basic and acidic residues" evidence="6">
    <location>
        <begin position="326"/>
        <end position="335"/>
    </location>
</feature>
<keyword evidence="3 7" id="KW-1133">Transmembrane helix</keyword>
<comment type="subcellular location">
    <subcellularLocation>
        <location evidence="1">Membrane</location>
        <topology evidence="1">Multi-pass membrane protein</topology>
    </subcellularLocation>
</comment>
<keyword evidence="4 7" id="KW-0472">Membrane</keyword>
<dbReference type="EMBL" id="KE747832">
    <property type="protein sequence ID" value="RMZ72390.1"/>
    <property type="molecule type" value="Genomic_DNA"/>
</dbReference>
<feature type="transmembrane region" description="Helical" evidence="7">
    <location>
        <begin position="149"/>
        <end position="167"/>
    </location>
</feature>
<organism evidence="9 10">
    <name type="scientific">Pyrenophora seminiperda CCB06</name>
    <dbReference type="NCBI Taxonomy" id="1302712"/>
    <lineage>
        <taxon>Eukaryota</taxon>
        <taxon>Fungi</taxon>
        <taxon>Dikarya</taxon>
        <taxon>Ascomycota</taxon>
        <taxon>Pezizomycotina</taxon>
        <taxon>Dothideomycetes</taxon>
        <taxon>Pleosporomycetidae</taxon>
        <taxon>Pleosporales</taxon>
        <taxon>Pleosporineae</taxon>
        <taxon>Pleosporaceae</taxon>
        <taxon>Pyrenophora</taxon>
    </lineage>
</organism>
<evidence type="ECO:0000256" key="7">
    <source>
        <dbReference type="SAM" id="Phobius"/>
    </source>
</evidence>
<evidence type="ECO:0000256" key="5">
    <source>
        <dbReference type="ARBA" id="ARBA00038359"/>
    </source>
</evidence>
<feature type="region of interest" description="Disordered" evidence="6">
    <location>
        <begin position="247"/>
        <end position="335"/>
    </location>
</feature>
<dbReference type="OrthoDB" id="5331848at2759"/>